<dbReference type="SFLD" id="SFLDG01067">
    <property type="entry name" value="SPASM/twitch_domain_containing"/>
    <property type="match status" value="1"/>
</dbReference>
<sequence length="391" mass="43947">MINQFILKVASRCNMRCKYCYVYEHQDQSWRDQPALMSETVMRMAAQRIAEHWQGSEERLPVRLVLHGGEPLLLGKAKMRRLITIFREVFDPLGINYTFLMQSNGLLFDPEWVELLHELRVGVGISLDGPRAFHDRHRLDVQGMGTHRRVTDTIELLQGTAAGQAIFGGTISVLNRDCPPEELYAFLRGLGLQKLGFLLPDHNFEHPPAGWRGPEQPTGFGEYLIRLFDCWIQEADPQVSIGFFEMPMRLLRGSSLRWGDEYWGLTPAMLAVIETDGSIEPVDYLKVCAAGITKTSLNVATDPIAALLATSILQPLVEREAHLAPVCQSCRLKSVCGGGLLAHRYHQGHFSNPSVYCHDIQQLLDHMAATITLFELAASWQKKADAVSIVN</sequence>
<dbReference type="InterPro" id="IPR013785">
    <property type="entry name" value="Aldolase_TIM"/>
</dbReference>
<dbReference type="eggNOG" id="COG0641">
    <property type="taxonomic scope" value="Bacteria"/>
</dbReference>
<dbReference type="InterPro" id="IPR023867">
    <property type="entry name" value="Sulphatase_maturase_rSAM"/>
</dbReference>
<dbReference type="SUPFAM" id="SSF102114">
    <property type="entry name" value="Radical SAM enzymes"/>
    <property type="match status" value="1"/>
</dbReference>
<dbReference type="PROSITE" id="PS51918">
    <property type="entry name" value="RADICAL_SAM"/>
    <property type="match status" value="1"/>
</dbReference>
<name>U5QE71_GLOK1</name>
<evidence type="ECO:0000256" key="4">
    <source>
        <dbReference type="ARBA" id="ARBA00022723"/>
    </source>
</evidence>
<dbReference type="EMBL" id="CP003587">
    <property type="protein sequence ID" value="AGY57257.1"/>
    <property type="molecule type" value="Genomic_DNA"/>
</dbReference>
<keyword evidence="3" id="KW-0949">S-adenosyl-L-methionine</keyword>
<dbReference type="PANTHER" id="PTHR43273:SF8">
    <property type="entry name" value="RADICAL SAM DOMAIN PROTEIN"/>
    <property type="match status" value="1"/>
</dbReference>
<evidence type="ECO:0000256" key="1">
    <source>
        <dbReference type="ARBA" id="ARBA00001966"/>
    </source>
</evidence>
<dbReference type="InterPro" id="IPR007197">
    <property type="entry name" value="rSAM"/>
</dbReference>
<dbReference type="PROSITE" id="PS01305">
    <property type="entry name" value="MOAA_NIFB_PQQE"/>
    <property type="match status" value="1"/>
</dbReference>
<evidence type="ECO:0000256" key="6">
    <source>
        <dbReference type="ARBA" id="ARBA00023014"/>
    </source>
</evidence>
<dbReference type="AlphaFoldDB" id="U5QE71"/>
<dbReference type="Pfam" id="PF04055">
    <property type="entry name" value="Radical_SAM"/>
    <property type="match status" value="1"/>
</dbReference>
<dbReference type="SFLD" id="SFLDG01386">
    <property type="entry name" value="main_SPASM_domain-containing"/>
    <property type="match status" value="1"/>
</dbReference>
<gene>
    <name evidence="8" type="ORF">GKIL_1011</name>
</gene>
<dbReference type="PANTHER" id="PTHR43273">
    <property type="entry name" value="ANAEROBIC SULFATASE-MATURATING ENZYME HOMOLOG ASLB-RELATED"/>
    <property type="match status" value="1"/>
</dbReference>
<evidence type="ECO:0000313" key="8">
    <source>
        <dbReference type="EMBL" id="AGY57257.1"/>
    </source>
</evidence>
<dbReference type="Proteomes" id="UP000017396">
    <property type="component" value="Chromosome"/>
</dbReference>
<dbReference type="GO" id="GO:0016491">
    <property type="term" value="F:oxidoreductase activity"/>
    <property type="evidence" value="ECO:0007669"/>
    <property type="project" value="InterPro"/>
</dbReference>
<evidence type="ECO:0000256" key="2">
    <source>
        <dbReference type="ARBA" id="ARBA00022485"/>
    </source>
</evidence>
<accession>U5QE71</accession>
<keyword evidence="4" id="KW-0479">Metal-binding</keyword>
<dbReference type="SFLD" id="SFLDG01072">
    <property type="entry name" value="dehydrogenase_like"/>
    <property type="match status" value="1"/>
</dbReference>
<evidence type="ECO:0000256" key="5">
    <source>
        <dbReference type="ARBA" id="ARBA00023004"/>
    </source>
</evidence>
<dbReference type="CDD" id="cd01335">
    <property type="entry name" value="Radical_SAM"/>
    <property type="match status" value="1"/>
</dbReference>
<protein>
    <submittedName>
        <fullName evidence="8">Anaerobic sulfatase-maturase</fullName>
    </submittedName>
</protein>
<dbReference type="InterPro" id="IPR058240">
    <property type="entry name" value="rSAM_sf"/>
</dbReference>
<dbReference type="HOGENOM" id="CLU_009273_10_2_3"/>
<organism evidence="8 9">
    <name type="scientific">Gloeobacter kilaueensis (strain ATCC BAA-2537 / CCAP 1431/1 / ULC 316 / JS1)</name>
    <dbReference type="NCBI Taxonomy" id="1183438"/>
    <lineage>
        <taxon>Bacteria</taxon>
        <taxon>Bacillati</taxon>
        <taxon>Cyanobacteriota</taxon>
        <taxon>Cyanophyceae</taxon>
        <taxon>Gloeobacterales</taxon>
        <taxon>Gloeobacteraceae</taxon>
        <taxon>Gloeobacter</taxon>
    </lineage>
</organism>
<dbReference type="Gene3D" id="3.20.20.70">
    <property type="entry name" value="Aldolase class I"/>
    <property type="match status" value="1"/>
</dbReference>
<evidence type="ECO:0000256" key="3">
    <source>
        <dbReference type="ARBA" id="ARBA00022691"/>
    </source>
</evidence>
<comment type="cofactor">
    <cofactor evidence="1">
        <name>[4Fe-4S] cluster</name>
        <dbReference type="ChEBI" id="CHEBI:49883"/>
    </cofactor>
</comment>
<dbReference type="STRING" id="1183438.GKIL_1011"/>
<evidence type="ECO:0000259" key="7">
    <source>
        <dbReference type="PROSITE" id="PS51918"/>
    </source>
</evidence>
<dbReference type="KEGG" id="glj:GKIL_1011"/>
<evidence type="ECO:0000313" key="9">
    <source>
        <dbReference type="Proteomes" id="UP000017396"/>
    </source>
</evidence>
<keyword evidence="5" id="KW-0408">Iron</keyword>
<dbReference type="InterPro" id="IPR000385">
    <property type="entry name" value="MoaA_NifB_PqqE_Fe-S-bd_CS"/>
</dbReference>
<dbReference type="GO" id="GO:0051539">
    <property type="term" value="F:4 iron, 4 sulfur cluster binding"/>
    <property type="evidence" value="ECO:0007669"/>
    <property type="project" value="UniProtKB-KW"/>
</dbReference>
<dbReference type="SFLD" id="SFLDS00029">
    <property type="entry name" value="Radical_SAM"/>
    <property type="match status" value="1"/>
</dbReference>
<dbReference type="OrthoDB" id="9808591at2"/>
<feature type="domain" description="Radical SAM core" evidence="7">
    <location>
        <begin position="1"/>
        <end position="233"/>
    </location>
</feature>
<keyword evidence="2" id="KW-0004">4Fe-4S</keyword>
<dbReference type="GO" id="GO:0046872">
    <property type="term" value="F:metal ion binding"/>
    <property type="evidence" value="ECO:0007669"/>
    <property type="project" value="UniProtKB-KW"/>
</dbReference>
<reference evidence="8 9" key="1">
    <citation type="journal article" date="2013" name="PLoS ONE">
        <title>Cultivation and Complete Genome Sequencing of Gloeobacter kilaueensis sp. nov., from a Lava Cave in Kilauea Caldera, Hawai'i.</title>
        <authorList>
            <person name="Saw J.H."/>
            <person name="Schatz M."/>
            <person name="Brown M.V."/>
            <person name="Kunkel D.D."/>
            <person name="Foster J.S."/>
            <person name="Shick H."/>
            <person name="Christensen S."/>
            <person name="Hou S."/>
            <person name="Wan X."/>
            <person name="Donachie S.P."/>
        </authorList>
    </citation>
    <scope>NUCLEOTIDE SEQUENCE [LARGE SCALE GENOMIC DNA]</scope>
    <source>
        <strain evidence="9">JS</strain>
    </source>
</reference>
<keyword evidence="9" id="KW-1185">Reference proteome</keyword>
<proteinExistence type="predicted"/>
<keyword evidence="6" id="KW-0411">Iron-sulfur</keyword>